<dbReference type="AlphaFoldDB" id="A0A7W7CEI9"/>
<organism evidence="2 3">
    <name type="scientific">Crossiella cryophila</name>
    <dbReference type="NCBI Taxonomy" id="43355"/>
    <lineage>
        <taxon>Bacteria</taxon>
        <taxon>Bacillati</taxon>
        <taxon>Actinomycetota</taxon>
        <taxon>Actinomycetes</taxon>
        <taxon>Pseudonocardiales</taxon>
        <taxon>Pseudonocardiaceae</taxon>
        <taxon>Crossiella</taxon>
    </lineage>
</organism>
<sequence>MTAPVKPRRRLRLIAALLTLILVAAAVIVYFLIPNHRTALLVDSSAAPDGFGPLAQAVGAAAVNSAATDSLSLRRFGGECGSPANTSELVGPATGTGKQVADALRRVTAAGRSTLVAGILGAIEDFAGLYPFRGWTTNRIIVVTRQGVDACNQNEAEVKKLIQDKVAEAGLSLEFRFVGLQVPPDQQPKLTQLAAAAGAPKPKLAASTAELATSLRELVLPRATEAGSIAPPTSTTKPPERALVQVAVAMSVFSAEISINAPDTKACALPTGLKSRRCEFTVPAGTIAPLRATISGAWMGRGHQGQPIWFGCEDKPTTLQGIPGASATCNLDLTTSGRYVCLATTDLADRGGAYACSEIFKKVPKAPIPFGSTAPAPTK</sequence>
<accession>A0A7W7CEI9</accession>
<dbReference type="Proteomes" id="UP000533598">
    <property type="component" value="Unassembled WGS sequence"/>
</dbReference>
<keyword evidence="1" id="KW-0472">Membrane</keyword>
<protein>
    <submittedName>
        <fullName evidence="2">Uncharacterized protein</fullName>
    </submittedName>
</protein>
<reference evidence="2 3" key="1">
    <citation type="submission" date="2020-08" db="EMBL/GenBank/DDBJ databases">
        <title>Sequencing the genomes of 1000 actinobacteria strains.</title>
        <authorList>
            <person name="Klenk H.-P."/>
        </authorList>
    </citation>
    <scope>NUCLEOTIDE SEQUENCE [LARGE SCALE GENOMIC DNA]</scope>
    <source>
        <strain evidence="2 3">DSM 44230</strain>
    </source>
</reference>
<keyword evidence="3" id="KW-1185">Reference proteome</keyword>
<feature type="transmembrane region" description="Helical" evidence="1">
    <location>
        <begin position="12"/>
        <end position="33"/>
    </location>
</feature>
<dbReference type="RefSeq" id="WP_185005435.1">
    <property type="nucleotide sequence ID" value="NZ_BAAAUI010000001.1"/>
</dbReference>
<keyword evidence="1" id="KW-0812">Transmembrane</keyword>
<comment type="caution">
    <text evidence="2">The sequence shown here is derived from an EMBL/GenBank/DDBJ whole genome shotgun (WGS) entry which is preliminary data.</text>
</comment>
<evidence type="ECO:0000256" key="1">
    <source>
        <dbReference type="SAM" id="Phobius"/>
    </source>
</evidence>
<evidence type="ECO:0000313" key="2">
    <source>
        <dbReference type="EMBL" id="MBB4679720.1"/>
    </source>
</evidence>
<name>A0A7W7CEI9_9PSEU</name>
<evidence type="ECO:0000313" key="3">
    <source>
        <dbReference type="Proteomes" id="UP000533598"/>
    </source>
</evidence>
<dbReference type="EMBL" id="JACHMH010000001">
    <property type="protein sequence ID" value="MBB4679720.1"/>
    <property type="molecule type" value="Genomic_DNA"/>
</dbReference>
<gene>
    <name evidence="2" type="ORF">HNR67_005838</name>
</gene>
<keyword evidence="1" id="KW-1133">Transmembrane helix</keyword>
<proteinExistence type="predicted"/>